<feature type="transmembrane region" description="Helical" evidence="2">
    <location>
        <begin position="172"/>
        <end position="193"/>
    </location>
</feature>
<evidence type="ECO:0000313" key="3">
    <source>
        <dbReference type="EMBL" id="KAF7770905.1"/>
    </source>
</evidence>
<keyword evidence="2" id="KW-0472">Membrane</keyword>
<dbReference type="AlphaFoldDB" id="A0A8H7F0C2"/>
<feature type="transmembrane region" description="Helical" evidence="2">
    <location>
        <begin position="257"/>
        <end position="276"/>
    </location>
</feature>
<feature type="region of interest" description="Disordered" evidence="1">
    <location>
        <begin position="19"/>
        <end position="43"/>
    </location>
</feature>
<reference evidence="3 4" key="1">
    <citation type="journal article" name="Sci. Rep.">
        <title>Telomere-to-telomere assembled and centromere annotated genomes of the two main subspecies of the button mushroom Agaricus bisporus reveal especially polymorphic chromosome ends.</title>
        <authorList>
            <person name="Sonnenberg A.S.M."/>
            <person name="Sedaghat-Telgerd N."/>
            <person name="Lavrijssen B."/>
            <person name="Ohm R.A."/>
            <person name="Hendrickx P.M."/>
            <person name="Scholtmeijer K."/>
            <person name="Baars J.J.P."/>
            <person name="van Peer A."/>
        </authorList>
    </citation>
    <scope>NUCLEOTIDE SEQUENCE [LARGE SCALE GENOMIC DNA]</scope>
    <source>
        <strain evidence="3 4">H119_p4</strain>
    </source>
</reference>
<evidence type="ECO:0000256" key="2">
    <source>
        <dbReference type="SAM" id="Phobius"/>
    </source>
</evidence>
<feature type="transmembrane region" description="Helical" evidence="2">
    <location>
        <begin position="213"/>
        <end position="236"/>
    </location>
</feature>
<gene>
    <name evidence="3" type="ORF">Agabi119p4_6879</name>
</gene>
<feature type="transmembrane region" description="Helical" evidence="2">
    <location>
        <begin position="140"/>
        <end position="160"/>
    </location>
</feature>
<keyword evidence="2" id="KW-1133">Transmembrane helix</keyword>
<keyword evidence="2" id="KW-0812">Transmembrane</keyword>
<feature type="transmembrane region" description="Helical" evidence="2">
    <location>
        <begin position="94"/>
        <end position="120"/>
    </location>
</feature>
<evidence type="ECO:0000313" key="4">
    <source>
        <dbReference type="Proteomes" id="UP000629468"/>
    </source>
</evidence>
<organism evidence="3 4">
    <name type="scientific">Agaricus bisporus var. burnettii</name>
    <dbReference type="NCBI Taxonomy" id="192524"/>
    <lineage>
        <taxon>Eukaryota</taxon>
        <taxon>Fungi</taxon>
        <taxon>Dikarya</taxon>
        <taxon>Basidiomycota</taxon>
        <taxon>Agaricomycotina</taxon>
        <taxon>Agaricomycetes</taxon>
        <taxon>Agaricomycetidae</taxon>
        <taxon>Agaricales</taxon>
        <taxon>Agaricineae</taxon>
        <taxon>Agaricaceae</taxon>
        <taxon>Agaricus</taxon>
    </lineage>
</organism>
<sequence length="333" mass="36611">MYTLISLADFNSAVDAVKKSKKGGKHGSTSSHRPSHSSHRDSSHSGLHFPDAIYAAIFAFCIIFAVLTFLQVLRVSYRIVRKALDDDIDAIGKIFPISLFISTVLLMVSYATHGALYAIWYGNSSSQPPLPFDHHLYVAWHVLEFLTDIFLVFGLLALIRSRQSYISRSLSLCGKVMDFVLMVTMLVLSMASVSLGTRTDATARDITTARRLYIAYSALFLLAVANIKISSILLFSSSRKSSYGSAGDSCSRKIAKITLLLIVPLLTIHALYPLIWEGILASGRVIGDPSLAGVPSDHHIVTETQFDIGGLVIRCFTEFIVIELCSRMVKKAD</sequence>
<accession>A0A8H7F0C2</accession>
<dbReference type="EMBL" id="JABXXO010000009">
    <property type="protein sequence ID" value="KAF7770905.1"/>
    <property type="molecule type" value="Genomic_DNA"/>
</dbReference>
<feature type="transmembrane region" description="Helical" evidence="2">
    <location>
        <begin position="52"/>
        <end position="73"/>
    </location>
</feature>
<comment type="caution">
    <text evidence="3">The sequence shown here is derived from an EMBL/GenBank/DDBJ whole genome shotgun (WGS) entry which is preliminary data.</text>
</comment>
<evidence type="ECO:0000256" key="1">
    <source>
        <dbReference type="SAM" id="MobiDB-lite"/>
    </source>
</evidence>
<name>A0A8H7F0C2_AGABI</name>
<proteinExistence type="predicted"/>
<dbReference type="Proteomes" id="UP000629468">
    <property type="component" value="Unassembled WGS sequence"/>
</dbReference>
<protein>
    <submittedName>
        <fullName evidence="3">Uncharacterized protein</fullName>
    </submittedName>
</protein>